<organism evidence="2">
    <name type="scientific">viral metagenome</name>
    <dbReference type="NCBI Taxonomy" id="1070528"/>
    <lineage>
        <taxon>unclassified sequences</taxon>
        <taxon>metagenomes</taxon>
        <taxon>organismal metagenomes</taxon>
    </lineage>
</organism>
<feature type="region of interest" description="Disordered" evidence="1">
    <location>
        <begin position="32"/>
        <end position="56"/>
    </location>
</feature>
<accession>A0A6C0BUW0</accession>
<name>A0A6C0BUW0_9ZZZZ</name>
<protein>
    <submittedName>
        <fullName evidence="2">Uncharacterized protein</fullName>
    </submittedName>
</protein>
<evidence type="ECO:0000256" key="1">
    <source>
        <dbReference type="SAM" id="MobiDB-lite"/>
    </source>
</evidence>
<dbReference type="AlphaFoldDB" id="A0A6C0BUW0"/>
<proteinExistence type="predicted"/>
<sequence>MTPLGTLLTVFGILIVAGASYEIYNETSSHHRTKHYRERSRYRRDRTRHRRDYSKDKTTNDFFGLFKKSRRHRDRPRDRSNLTKYRTRYNTKYNKSINNFFGLLKKSQKNKSQNKYLKDKKITAKTYNKFVNLINNTNKRKNTGLQSRRNTSYKNSRNTDDMNSLEKRQYYLNKFKYNVHRTKKRRRRIYI</sequence>
<evidence type="ECO:0000313" key="2">
    <source>
        <dbReference type="EMBL" id="QHS96117.1"/>
    </source>
</evidence>
<feature type="compositionally biased region" description="Polar residues" evidence="1">
    <location>
        <begin position="138"/>
        <end position="156"/>
    </location>
</feature>
<feature type="region of interest" description="Disordered" evidence="1">
    <location>
        <begin position="138"/>
        <end position="160"/>
    </location>
</feature>
<dbReference type="EMBL" id="MN739263">
    <property type="protein sequence ID" value="QHS96117.1"/>
    <property type="molecule type" value="Genomic_DNA"/>
</dbReference>
<feature type="compositionally biased region" description="Basic residues" evidence="1">
    <location>
        <begin position="32"/>
        <end position="52"/>
    </location>
</feature>
<reference evidence="2" key="1">
    <citation type="journal article" date="2020" name="Nature">
        <title>Giant virus diversity and host interactions through global metagenomics.</title>
        <authorList>
            <person name="Schulz F."/>
            <person name="Roux S."/>
            <person name="Paez-Espino D."/>
            <person name="Jungbluth S."/>
            <person name="Walsh D.A."/>
            <person name="Denef V.J."/>
            <person name="McMahon K.D."/>
            <person name="Konstantinidis K.T."/>
            <person name="Eloe-Fadrosh E.A."/>
            <person name="Kyrpides N.C."/>
            <person name="Woyke T."/>
        </authorList>
    </citation>
    <scope>NUCLEOTIDE SEQUENCE</scope>
    <source>
        <strain evidence="2">GVMAG-M-3300019093-7</strain>
    </source>
</reference>